<organism evidence="2 3">
    <name type="scientific">Tegillarca granosa</name>
    <name type="common">Malaysian cockle</name>
    <name type="synonym">Anadara granosa</name>
    <dbReference type="NCBI Taxonomy" id="220873"/>
    <lineage>
        <taxon>Eukaryota</taxon>
        <taxon>Metazoa</taxon>
        <taxon>Spiralia</taxon>
        <taxon>Lophotrochozoa</taxon>
        <taxon>Mollusca</taxon>
        <taxon>Bivalvia</taxon>
        <taxon>Autobranchia</taxon>
        <taxon>Pteriomorphia</taxon>
        <taxon>Arcoida</taxon>
        <taxon>Arcoidea</taxon>
        <taxon>Arcidae</taxon>
        <taxon>Tegillarca</taxon>
    </lineage>
</organism>
<name>A0ABQ9E2M9_TEGGR</name>
<dbReference type="Pfam" id="PF16026">
    <property type="entry name" value="MIEAP"/>
    <property type="match status" value="1"/>
</dbReference>
<dbReference type="EMBL" id="JARBDR010000923">
    <property type="protein sequence ID" value="KAJ8298127.1"/>
    <property type="molecule type" value="Genomic_DNA"/>
</dbReference>
<keyword evidence="3" id="KW-1185">Reference proteome</keyword>
<accession>A0ABQ9E2M9</accession>
<dbReference type="Proteomes" id="UP001217089">
    <property type="component" value="Unassembled WGS sequence"/>
</dbReference>
<reference evidence="2 3" key="1">
    <citation type="submission" date="2022-12" db="EMBL/GenBank/DDBJ databases">
        <title>Chromosome-level genome of Tegillarca granosa.</title>
        <authorList>
            <person name="Kim J."/>
        </authorList>
    </citation>
    <scope>NUCLEOTIDE SEQUENCE [LARGE SCALE GENOMIC DNA]</scope>
    <source>
        <strain evidence="2">Teg-2019</strain>
        <tissue evidence="2">Adductor muscle</tissue>
    </source>
</reference>
<evidence type="ECO:0000313" key="3">
    <source>
        <dbReference type="Proteomes" id="UP001217089"/>
    </source>
</evidence>
<comment type="caution">
    <text evidence="2">The sequence shown here is derived from an EMBL/GenBank/DDBJ whole genome shotgun (WGS) entry which is preliminary data.</text>
</comment>
<proteinExistence type="predicted"/>
<feature type="domain" description="Mitochondria-eating protein C-terminal" evidence="1">
    <location>
        <begin position="62"/>
        <end position="133"/>
    </location>
</feature>
<evidence type="ECO:0000313" key="2">
    <source>
        <dbReference type="EMBL" id="KAJ8298127.1"/>
    </source>
</evidence>
<dbReference type="InterPro" id="IPR031981">
    <property type="entry name" value="MIEAP_C"/>
</dbReference>
<evidence type="ECO:0000259" key="1">
    <source>
        <dbReference type="Pfam" id="PF16026"/>
    </source>
</evidence>
<protein>
    <recommendedName>
        <fullName evidence="1">Mitochondria-eating protein C-terminal domain-containing protein</fullName>
    </recommendedName>
</protein>
<sequence length="138" mass="15738">MEEGTEENKILEKSGNLNRHIKDLKEIRKAAAPCFARKIEQKLLKSPEFVDNFGEDIIEGCSMYISKCIDVSWMIAVHQQVPYIQWEVDCENAINDSIYRRYNSDGPGSTVDYLVWPAILVYPDGPLICKGVVEVINE</sequence>
<gene>
    <name evidence="2" type="ORF">KUTeg_024658</name>
</gene>